<dbReference type="PANTHER" id="PTHR10039:SF17">
    <property type="entry name" value="FUNGAL STAND N-TERMINAL GOODBYE DOMAIN-CONTAINING PROTEIN-RELATED"/>
    <property type="match status" value="1"/>
</dbReference>
<sequence length="1483" mass="160020">MSDHLRPPTPSFLGKIKGKIKDKLRSTKPSPTSSPQPSRSPTPAPPDEQEGDKTHAPGPDAGQSKPSSNKQEEFKTATLGPTTAQSMSSSNRQEEDTTVGRTMAKITQTHSPAPSLQPYGSRIPVLASSHGSAGATASLRPSPAPELRGIETKAVPLTGSDTAKTDHWDTVESVRRTINMTVHGGTGGPGGRGEHGGHGGTGEGPKFTFTNSNVNLTDPHRAHLQSIKEKLTNHIAANHKHTDQEKSLCAENTRVEIQNQIMRWLSDSTEEQIFWITGIAGSGKSTLSATIVNNLRKKKTPVAAQFFISRNIPETVAPKKLVPTIALQLAEFSPVAAHRIEAVLKDGFPGSQEEEVKELLLAPIWEICKSYDRVIILIDALDELEDAAVVIPKLLALLAPRSTNSDLPDKLRVIVTSRPEYWAVISSYDSLNHAVFKQEALTTDKDEFRSFIVARFQEIKKDLNKKGPGWDNWPSDNQVSKLSEAADGLFHYAATALQWIKQQIQRDGTTAKGWVFDKFNKLGTGDLEELYKVILTSFENIEVGAQDPEQRENRLRGFRDVIGTILVLYEPLTIGQIIALLSSQEHFDVENFLCRQFCSVLIPGTSTSFERATPQMHKSFRDYIMNEHAPPQQFWIHMGQAHFVTAKSCLEVIVKGGSQSNAVMKYVVGHWYKHLRQAVDGGATFQDEGIWDLLGSMGKEEVVGGWKGKALDVFIDVGTVGWRLLERGTDAARVEKISRILIKAKEVRALVFLCCRSLPRSLPLTHFPSSSWLQKEVRAAPLSPVLASLTSCPLLASRSWCLVRAAPLSPVLASLTSRPLLASRDRCEVRAASLSPVLASLTSRPLLASRDRCVPLLCRPVLASLTSRPLLASSWCEVRAAPLSLGLALLTSRPLLASRRRCLVRAVPLSPVLASLTSHPLLASSCWCPVRAAPLSPVLALLTSRPLLASIGACRSSPVRAAPLSPEVRAAPLLPVLALLTSRPLLASSCWCEVRAAPLSPVLASLTSPSSSCLQELVRATPLSPVLASLTSRPLLASSRCSVRAAPLSPVLASLTSRPPLASSRRCLVRAAPLSPVLASLTSRPLLASSRWCRVHAAPLSPVLASLTSRPLLASSRWCSVRAAPLSPVLASLTSRPLLASSRCEVRAAPLSPVLASLTSHPLLASRDWCVPLLCRWSLPRLLPRPLLASSWFVPLLCRRSLPCGLPVLFLPLEMRAAPLLPVLASLTSRPLLASSRWCEVRAAPLSPLVCAAPLSPVLASLTSRPLLASSCWCRVRAAPLSLVLASLTSRPLLASRSWCEVRAAPLSPVLASLTSHPLLASSRWCEVRAAPLSPVLASLTSRLLLASSRRCVPLLCRWSLDWCLVRAAPLSPVLASLTSRPLLAFRECEVRAAPLSPVLASLTSRPLLASSWRCSVRAAPLLPVLASLTSCPLLVSIGACRSSVAGPCLADFPVLFLPLAESACRSSVASPCLADFLSSSCL</sequence>
<evidence type="ECO:0000313" key="5">
    <source>
        <dbReference type="Proteomes" id="UP000623467"/>
    </source>
</evidence>
<keyword evidence="1" id="KW-0677">Repeat</keyword>
<proteinExistence type="predicted"/>
<reference evidence="4" key="1">
    <citation type="submission" date="2020-05" db="EMBL/GenBank/DDBJ databases">
        <title>Mycena genomes resolve the evolution of fungal bioluminescence.</title>
        <authorList>
            <person name="Tsai I.J."/>
        </authorList>
    </citation>
    <scope>NUCLEOTIDE SEQUENCE</scope>
    <source>
        <strain evidence="4">160909Yilan</strain>
    </source>
</reference>
<evidence type="ECO:0000256" key="1">
    <source>
        <dbReference type="ARBA" id="ARBA00022737"/>
    </source>
</evidence>
<feature type="compositionally biased region" description="Polar residues" evidence="2">
    <location>
        <begin position="105"/>
        <end position="114"/>
    </location>
</feature>
<accession>A0A8H6ZE51</accession>
<dbReference type="SUPFAM" id="SSF52540">
    <property type="entry name" value="P-loop containing nucleoside triphosphate hydrolases"/>
    <property type="match status" value="1"/>
</dbReference>
<evidence type="ECO:0000313" key="4">
    <source>
        <dbReference type="EMBL" id="KAF7377358.1"/>
    </source>
</evidence>
<dbReference type="InterPro" id="IPR007111">
    <property type="entry name" value="NACHT_NTPase"/>
</dbReference>
<dbReference type="Gene3D" id="3.40.50.300">
    <property type="entry name" value="P-loop containing nucleotide triphosphate hydrolases"/>
    <property type="match status" value="1"/>
</dbReference>
<dbReference type="PROSITE" id="PS50837">
    <property type="entry name" value="NACHT"/>
    <property type="match status" value="1"/>
</dbReference>
<dbReference type="EMBL" id="JACAZH010000001">
    <property type="protein sequence ID" value="KAF7377358.1"/>
    <property type="molecule type" value="Genomic_DNA"/>
</dbReference>
<comment type="caution">
    <text evidence="4">The sequence shown here is derived from an EMBL/GenBank/DDBJ whole genome shotgun (WGS) entry which is preliminary data.</text>
</comment>
<dbReference type="InterPro" id="IPR056884">
    <property type="entry name" value="NPHP3-like_N"/>
</dbReference>
<keyword evidence="5" id="KW-1185">Reference proteome</keyword>
<feature type="compositionally biased region" description="Polar residues" evidence="2">
    <location>
        <begin position="79"/>
        <end position="91"/>
    </location>
</feature>
<organism evidence="4 5">
    <name type="scientific">Mycena sanguinolenta</name>
    <dbReference type="NCBI Taxonomy" id="230812"/>
    <lineage>
        <taxon>Eukaryota</taxon>
        <taxon>Fungi</taxon>
        <taxon>Dikarya</taxon>
        <taxon>Basidiomycota</taxon>
        <taxon>Agaricomycotina</taxon>
        <taxon>Agaricomycetes</taxon>
        <taxon>Agaricomycetidae</taxon>
        <taxon>Agaricales</taxon>
        <taxon>Marasmiineae</taxon>
        <taxon>Mycenaceae</taxon>
        <taxon>Mycena</taxon>
    </lineage>
</organism>
<feature type="domain" description="NACHT" evidence="3">
    <location>
        <begin position="272"/>
        <end position="419"/>
    </location>
</feature>
<dbReference type="Pfam" id="PF24883">
    <property type="entry name" value="NPHP3_N"/>
    <property type="match status" value="1"/>
</dbReference>
<dbReference type="InterPro" id="IPR027417">
    <property type="entry name" value="P-loop_NTPase"/>
</dbReference>
<gene>
    <name evidence="4" type="ORF">MSAN_00156800</name>
</gene>
<feature type="compositionally biased region" description="Pro residues" evidence="2">
    <location>
        <begin position="32"/>
        <end position="46"/>
    </location>
</feature>
<evidence type="ECO:0000256" key="2">
    <source>
        <dbReference type="SAM" id="MobiDB-lite"/>
    </source>
</evidence>
<feature type="region of interest" description="Disordered" evidence="2">
    <location>
        <begin position="1"/>
        <end position="145"/>
    </location>
</feature>
<name>A0A8H6ZE51_9AGAR</name>
<feature type="region of interest" description="Disordered" evidence="2">
    <location>
        <begin position="180"/>
        <end position="200"/>
    </location>
</feature>
<protein>
    <recommendedName>
        <fullName evidence="3">NACHT domain-containing protein</fullName>
    </recommendedName>
</protein>
<feature type="compositionally biased region" description="Low complexity" evidence="2">
    <location>
        <begin position="127"/>
        <end position="138"/>
    </location>
</feature>
<evidence type="ECO:0000259" key="3">
    <source>
        <dbReference type="PROSITE" id="PS50837"/>
    </source>
</evidence>
<dbReference type="Proteomes" id="UP000623467">
    <property type="component" value="Unassembled WGS sequence"/>
</dbReference>
<dbReference type="OrthoDB" id="163438at2759"/>
<dbReference type="PANTHER" id="PTHR10039">
    <property type="entry name" value="AMELOGENIN"/>
    <property type="match status" value="1"/>
</dbReference>